<feature type="domain" description="Photosynthesis system II assembly factor Ycf48/Hcf136-like" evidence="3">
    <location>
        <begin position="53"/>
        <end position="133"/>
    </location>
</feature>
<accession>A0A1W2D4W3</accession>
<evidence type="ECO:0000256" key="1">
    <source>
        <dbReference type="ARBA" id="ARBA00022531"/>
    </source>
</evidence>
<evidence type="ECO:0000256" key="2">
    <source>
        <dbReference type="ARBA" id="ARBA00023276"/>
    </source>
</evidence>
<reference evidence="4 5" key="1">
    <citation type="submission" date="2017-04" db="EMBL/GenBank/DDBJ databases">
        <authorList>
            <person name="Afonso C.L."/>
            <person name="Miller P.J."/>
            <person name="Scott M.A."/>
            <person name="Spackman E."/>
            <person name="Goraichik I."/>
            <person name="Dimitrov K.M."/>
            <person name="Suarez D.L."/>
            <person name="Swayne D.E."/>
        </authorList>
    </citation>
    <scope>NUCLEOTIDE SEQUENCE [LARGE SCALE GENOMIC DNA]</scope>
    <source>
        <strain evidence="4 5">DSM 3385</strain>
    </source>
</reference>
<proteinExistence type="predicted"/>
<dbReference type="PANTHER" id="PTHR47199">
    <property type="entry name" value="PHOTOSYSTEM II STABILITY/ASSEMBLY FACTOR HCF136, CHLOROPLASTIC"/>
    <property type="match status" value="1"/>
</dbReference>
<dbReference type="PANTHER" id="PTHR47199:SF2">
    <property type="entry name" value="PHOTOSYSTEM II STABILITY_ASSEMBLY FACTOR HCF136, CHLOROPLASTIC"/>
    <property type="match status" value="1"/>
</dbReference>
<dbReference type="RefSeq" id="WP_170923834.1">
    <property type="nucleotide sequence ID" value="NZ_FWXY01000015.1"/>
</dbReference>
<name>A0A1W2D4W3_9BACT</name>
<protein>
    <recommendedName>
        <fullName evidence="3">Photosynthesis system II assembly factor Ycf48/Hcf136-like domain-containing protein</fullName>
    </recommendedName>
</protein>
<dbReference type="STRING" id="1121400.SAMN02746065_11574"/>
<dbReference type="GO" id="GO:0009523">
    <property type="term" value="C:photosystem II"/>
    <property type="evidence" value="ECO:0007669"/>
    <property type="project" value="UniProtKB-KW"/>
</dbReference>
<dbReference type="Proteomes" id="UP000192418">
    <property type="component" value="Unassembled WGS sequence"/>
</dbReference>
<dbReference type="SUPFAM" id="SSF50939">
    <property type="entry name" value="Sialidases"/>
    <property type="match status" value="1"/>
</dbReference>
<feature type="domain" description="Photosynthesis system II assembly factor Ycf48/Hcf136-like" evidence="3">
    <location>
        <begin position="195"/>
        <end position="275"/>
    </location>
</feature>
<gene>
    <name evidence="4" type="ORF">SAMN02746065_11574</name>
</gene>
<dbReference type="CDD" id="cd15482">
    <property type="entry name" value="Sialidase_non-viral"/>
    <property type="match status" value="1"/>
</dbReference>
<keyword evidence="1" id="KW-0602">Photosynthesis</keyword>
<evidence type="ECO:0000259" key="3">
    <source>
        <dbReference type="Pfam" id="PF14870"/>
    </source>
</evidence>
<evidence type="ECO:0000313" key="4">
    <source>
        <dbReference type="EMBL" id="SMC92540.1"/>
    </source>
</evidence>
<dbReference type="Pfam" id="PF14870">
    <property type="entry name" value="PSII_BNR"/>
    <property type="match status" value="2"/>
</dbReference>
<organism evidence="4 5">
    <name type="scientific">Desulfocicer vacuolatum DSM 3385</name>
    <dbReference type="NCBI Taxonomy" id="1121400"/>
    <lineage>
        <taxon>Bacteria</taxon>
        <taxon>Pseudomonadati</taxon>
        <taxon>Thermodesulfobacteriota</taxon>
        <taxon>Desulfobacteria</taxon>
        <taxon>Desulfobacterales</taxon>
        <taxon>Desulfobacteraceae</taxon>
        <taxon>Desulfocicer</taxon>
    </lineage>
</organism>
<evidence type="ECO:0000313" key="5">
    <source>
        <dbReference type="Proteomes" id="UP000192418"/>
    </source>
</evidence>
<sequence>MWSDKTDDMGNWVWLPRTGGKLKACMLLVIMLAFCTNVWAFEDPMESTAINSSLASNSLLLDITFSGDRIIAVGEMGHIIYSDDNGQSWQQADVPVRVLLTSVVFPGGGQAGWAAGHAGIVLFSSDAGKTWVKQLDGRQVNQILVDAYKTAVSEKKDHLGSASKEERGRLQAELEELEFQLSDAMGFAEEGPSRALFDICFRNELEGYAVGPFGMIIQTLDGGKTWTSEAPSIDNPDASHFMAITFIDNTLFLAGEKGFISRSFDGGKSWERLETPYNGTFFGLTGDASGIMLVGLRGNAVVSFDRGKSWSTVKTEQKTTMSSAMIISDGRILVSQYAKSLMVSNNARTRLSALSWVAGKSVSSFVLGHDGSLITVGVGGVTRIIDPDFSAKVN</sequence>
<dbReference type="AlphaFoldDB" id="A0A1W2D4W3"/>
<dbReference type="InterPro" id="IPR015943">
    <property type="entry name" value="WD40/YVTN_repeat-like_dom_sf"/>
</dbReference>
<dbReference type="Gene3D" id="2.130.10.10">
    <property type="entry name" value="YVTN repeat-like/Quinoprotein amine dehydrogenase"/>
    <property type="match status" value="2"/>
</dbReference>
<dbReference type="InterPro" id="IPR036278">
    <property type="entry name" value="Sialidase_sf"/>
</dbReference>
<dbReference type="EMBL" id="FWXY01000015">
    <property type="protein sequence ID" value="SMC92540.1"/>
    <property type="molecule type" value="Genomic_DNA"/>
</dbReference>
<dbReference type="GO" id="GO:0015979">
    <property type="term" value="P:photosynthesis"/>
    <property type="evidence" value="ECO:0007669"/>
    <property type="project" value="UniProtKB-KW"/>
</dbReference>
<keyword evidence="2" id="KW-0604">Photosystem II</keyword>
<dbReference type="InterPro" id="IPR028203">
    <property type="entry name" value="PSII_CF48-like_dom"/>
</dbReference>
<keyword evidence="5" id="KW-1185">Reference proteome</keyword>